<dbReference type="InterPro" id="IPR043504">
    <property type="entry name" value="Peptidase_S1_PA_chymotrypsin"/>
</dbReference>
<dbReference type="Proteomes" id="UP001595752">
    <property type="component" value="Unassembled WGS sequence"/>
</dbReference>
<keyword evidence="6" id="KW-1185">Reference proteome</keyword>
<comment type="similarity">
    <text evidence="1">Belongs to the peptidase S1C family.</text>
</comment>
<dbReference type="InterPro" id="IPR051201">
    <property type="entry name" value="Chloro_Bact_Ser_Proteases"/>
</dbReference>
<dbReference type="Gene3D" id="2.30.42.10">
    <property type="match status" value="1"/>
</dbReference>
<evidence type="ECO:0000256" key="3">
    <source>
        <dbReference type="ARBA" id="ARBA00022801"/>
    </source>
</evidence>
<sequence length="166" mass="18230">MPDNVKFDFRPPVEKAIQSVGSLAASKQINLKRIDAQIVGADPLTDLAVLKIDSQYVTPIVEDLLQYGEVKRPYLGVGLQNISDLSQYIQQGQLSLPEDLTEGVIITTVEPSSPAAEAGLQVKDVIISINGTKVSTVGELRKYLYTQTKIGDEIKMGLYRNGIWRV</sequence>
<evidence type="ECO:0000256" key="1">
    <source>
        <dbReference type="ARBA" id="ARBA00010541"/>
    </source>
</evidence>
<keyword evidence="3 5" id="KW-0378">Hydrolase</keyword>
<evidence type="ECO:0000313" key="6">
    <source>
        <dbReference type="Proteomes" id="UP001595752"/>
    </source>
</evidence>
<evidence type="ECO:0000259" key="4">
    <source>
        <dbReference type="PROSITE" id="PS50106"/>
    </source>
</evidence>
<dbReference type="Pfam" id="PF13180">
    <property type="entry name" value="PDZ_2"/>
    <property type="match status" value="1"/>
</dbReference>
<dbReference type="InterPro" id="IPR036034">
    <property type="entry name" value="PDZ_sf"/>
</dbReference>
<evidence type="ECO:0000256" key="2">
    <source>
        <dbReference type="ARBA" id="ARBA00022670"/>
    </source>
</evidence>
<feature type="domain" description="PDZ" evidence="4">
    <location>
        <begin position="64"/>
        <end position="135"/>
    </location>
</feature>
<dbReference type="SMART" id="SM00228">
    <property type="entry name" value="PDZ"/>
    <property type="match status" value="1"/>
</dbReference>
<dbReference type="PANTHER" id="PTHR43343:SF3">
    <property type="entry name" value="PROTEASE DO-LIKE 8, CHLOROPLASTIC"/>
    <property type="match status" value="1"/>
</dbReference>
<reference evidence="6" key="1">
    <citation type="journal article" date="2019" name="Int. J. Syst. Evol. Microbiol.">
        <title>The Global Catalogue of Microorganisms (GCM) 10K type strain sequencing project: providing services to taxonomists for standard genome sequencing and annotation.</title>
        <authorList>
            <consortium name="The Broad Institute Genomics Platform"/>
            <consortium name="The Broad Institute Genome Sequencing Center for Infectious Disease"/>
            <person name="Wu L."/>
            <person name="Ma J."/>
        </authorList>
    </citation>
    <scope>NUCLEOTIDE SEQUENCE [LARGE SCALE GENOMIC DNA]</scope>
    <source>
        <strain evidence="6">CCUG 61889</strain>
    </source>
</reference>
<keyword evidence="2 5" id="KW-0645">Protease</keyword>
<name>A0ABV8B4K7_9BACI</name>
<proteinExistence type="inferred from homology"/>
<gene>
    <name evidence="5" type="ORF">ACFOU2_11755</name>
</gene>
<accession>A0ABV8B4K7</accession>
<evidence type="ECO:0000313" key="5">
    <source>
        <dbReference type="EMBL" id="MFC3884129.1"/>
    </source>
</evidence>
<protein>
    <submittedName>
        <fullName evidence="5">S1C family serine protease</fullName>
        <ecNumber evidence="5">3.4.21.-</ecNumber>
    </submittedName>
</protein>
<organism evidence="5 6">
    <name type="scientific">Bacillus songklensis</name>
    <dbReference type="NCBI Taxonomy" id="1069116"/>
    <lineage>
        <taxon>Bacteria</taxon>
        <taxon>Bacillati</taxon>
        <taxon>Bacillota</taxon>
        <taxon>Bacilli</taxon>
        <taxon>Bacillales</taxon>
        <taxon>Bacillaceae</taxon>
        <taxon>Bacillus</taxon>
    </lineage>
</organism>
<comment type="caution">
    <text evidence="5">The sequence shown here is derived from an EMBL/GenBank/DDBJ whole genome shotgun (WGS) entry which is preliminary data.</text>
</comment>
<dbReference type="SUPFAM" id="SSF50156">
    <property type="entry name" value="PDZ domain-like"/>
    <property type="match status" value="1"/>
</dbReference>
<dbReference type="InterPro" id="IPR001478">
    <property type="entry name" value="PDZ"/>
</dbReference>
<dbReference type="GO" id="GO:0006508">
    <property type="term" value="P:proteolysis"/>
    <property type="evidence" value="ECO:0007669"/>
    <property type="project" value="UniProtKB-KW"/>
</dbReference>
<dbReference type="PROSITE" id="PS50106">
    <property type="entry name" value="PDZ"/>
    <property type="match status" value="1"/>
</dbReference>
<dbReference type="EMBL" id="JBHRZT010000052">
    <property type="protein sequence ID" value="MFC3884129.1"/>
    <property type="molecule type" value="Genomic_DNA"/>
</dbReference>
<dbReference type="EC" id="3.4.21.-" evidence="5"/>
<dbReference type="PANTHER" id="PTHR43343">
    <property type="entry name" value="PEPTIDASE S12"/>
    <property type="match status" value="1"/>
</dbReference>
<dbReference type="GO" id="GO:0008233">
    <property type="term" value="F:peptidase activity"/>
    <property type="evidence" value="ECO:0007669"/>
    <property type="project" value="UniProtKB-KW"/>
</dbReference>
<dbReference type="Gene3D" id="2.40.10.10">
    <property type="entry name" value="Trypsin-like serine proteases"/>
    <property type="match status" value="1"/>
</dbReference>